<dbReference type="EMBL" id="JADAQX010000540">
    <property type="protein sequence ID" value="KAF8819948.1"/>
    <property type="molecule type" value="Genomic_DNA"/>
</dbReference>
<dbReference type="Proteomes" id="UP000823046">
    <property type="component" value="Unassembled WGS sequence"/>
</dbReference>
<dbReference type="Gene3D" id="2.40.100.10">
    <property type="entry name" value="Cyclophilin-like"/>
    <property type="match status" value="1"/>
</dbReference>
<dbReference type="Pfam" id="PF00160">
    <property type="entry name" value="Pro_isomerase"/>
    <property type="match status" value="1"/>
</dbReference>
<feature type="compositionally biased region" description="Polar residues" evidence="1">
    <location>
        <begin position="318"/>
        <end position="335"/>
    </location>
</feature>
<dbReference type="PROSITE" id="PS50072">
    <property type="entry name" value="CSA_PPIASE_2"/>
    <property type="match status" value="1"/>
</dbReference>
<organism evidence="3 4">
    <name type="scientific">Cardiosporidium cionae</name>
    <dbReference type="NCBI Taxonomy" id="476202"/>
    <lineage>
        <taxon>Eukaryota</taxon>
        <taxon>Sar</taxon>
        <taxon>Alveolata</taxon>
        <taxon>Apicomplexa</taxon>
        <taxon>Aconoidasida</taxon>
        <taxon>Nephromycida</taxon>
        <taxon>Cardiosporidium</taxon>
    </lineage>
</organism>
<dbReference type="InterPro" id="IPR002130">
    <property type="entry name" value="Cyclophilin-type_PPIase_dom"/>
</dbReference>
<dbReference type="SUPFAM" id="SSF50891">
    <property type="entry name" value="Cyclophilin-like"/>
    <property type="match status" value="1"/>
</dbReference>
<sequence>MAASSSRLNPLRWFSGISNRWKLTMGTMICAPVMWELNEHRKVRQKRIFYNEAIKDLVFLDFAVANRYIGRVLIGLYTDQVPLSVENFVQLCEGYVVRDKIIGYKNTQIHGVFPRIGLMGGDVITGKGTHQLSIYGPTFPDENFDMEFIQDGDVALCNSGPHSNSSHFMITFSPLKVLHGQNVVIGTVLKGMQVIRKVGEFLQWRKFIFLYLKKFEMQNVKKQGNIESLGSRQGSPAETIRIIHCGLYKGKQSGMPFYTVPDSDTMEEQILSEEDFLKLSKEEQETRVVASRPLRSHKSSLPRSPSSPSIPIKEKETTSYTISQKETPDAATSSP</sequence>
<dbReference type="PANTHER" id="PTHR11071:SF561">
    <property type="entry name" value="PEPTIDYL-PROLYL CIS-TRANS ISOMERASE D-RELATED"/>
    <property type="match status" value="1"/>
</dbReference>
<feature type="domain" description="PPIase cyclophilin-type" evidence="2">
    <location>
        <begin position="59"/>
        <end position="247"/>
    </location>
</feature>
<evidence type="ECO:0000256" key="1">
    <source>
        <dbReference type="SAM" id="MobiDB-lite"/>
    </source>
</evidence>
<evidence type="ECO:0000313" key="4">
    <source>
        <dbReference type="Proteomes" id="UP000823046"/>
    </source>
</evidence>
<accession>A0ABQ7J7M1</accession>
<reference evidence="3 4" key="1">
    <citation type="journal article" date="2020" name="bioRxiv">
        <title>Metabolic contributions of an alphaproteobacterial endosymbiont in the apicomplexan Cardiosporidium cionae.</title>
        <authorList>
            <person name="Hunter E.S."/>
            <person name="Paight C.J."/>
            <person name="Lane C.E."/>
        </authorList>
    </citation>
    <scope>NUCLEOTIDE SEQUENCE [LARGE SCALE GENOMIC DNA]</scope>
    <source>
        <strain evidence="3">ESH_2018</strain>
    </source>
</reference>
<comment type="caution">
    <text evidence="3">The sequence shown here is derived from an EMBL/GenBank/DDBJ whole genome shotgun (WGS) entry which is preliminary data.</text>
</comment>
<feature type="compositionally biased region" description="Low complexity" evidence="1">
    <location>
        <begin position="301"/>
        <end position="311"/>
    </location>
</feature>
<dbReference type="PRINTS" id="PR00153">
    <property type="entry name" value="CSAPPISMRASE"/>
</dbReference>
<proteinExistence type="predicted"/>
<feature type="region of interest" description="Disordered" evidence="1">
    <location>
        <begin position="282"/>
        <end position="335"/>
    </location>
</feature>
<protein>
    <submittedName>
        <fullName evidence="3">Cyclophilin</fullName>
    </submittedName>
</protein>
<dbReference type="PANTHER" id="PTHR11071">
    <property type="entry name" value="PEPTIDYL-PROLYL CIS-TRANS ISOMERASE"/>
    <property type="match status" value="1"/>
</dbReference>
<dbReference type="InterPro" id="IPR029000">
    <property type="entry name" value="Cyclophilin-like_dom_sf"/>
</dbReference>
<evidence type="ECO:0000259" key="2">
    <source>
        <dbReference type="PROSITE" id="PS50072"/>
    </source>
</evidence>
<evidence type="ECO:0000313" key="3">
    <source>
        <dbReference type="EMBL" id="KAF8819948.1"/>
    </source>
</evidence>
<gene>
    <name evidence="3" type="ORF">IE077_003773</name>
</gene>
<name>A0ABQ7J7M1_9APIC</name>
<keyword evidence="4" id="KW-1185">Reference proteome</keyword>